<protein>
    <submittedName>
        <fullName evidence="2">Uncharacterized protein</fullName>
    </submittedName>
</protein>
<evidence type="ECO:0000256" key="1">
    <source>
        <dbReference type="SAM" id="MobiDB-lite"/>
    </source>
</evidence>
<gene>
    <name evidence="2" type="ORF">D623_10029254</name>
</gene>
<dbReference type="Proteomes" id="UP000052978">
    <property type="component" value="Unassembled WGS sequence"/>
</dbReference>
<organism evidence="2 3">
    <name type="scientific">Myotis brandtii</name>
    <name type="common">Brandt's bat</name>
    <dbReference type="NCBI Taxonomy" id="109478"/>
    <lineage>
        <taxon>Eukaryota</taxon>
        <taxon>Metazoa</taxon>
        <taxon>Chordata</taxon>
        <taxon>Craniata</taxon>
        <taxon>Vertebrata</taxon>
        <taxon>Euteleostomi</taxon>
        <taxon>Mammalia</taxon>
        <taxon>Eutheria</taxon>
        <taxon>Laurasiatheria</taxon>
        <taxon>Chiroptera</taxon>
        <taxon>Yangochiroptera</taxon>
        <taxon>Vespertilionidae</taxon>
        <taxon>Myotis</taxon>
    </lineage>
</organism>
<accession>S7PSZ1</accession>
<keyword evidence="3" id="KW-1185">Reference proteome</keyword>
<proteinExistence type="predicted"/>
<dbReference type="AlphaFoldDB" id="S7PSZ1"/>
<reference evidence="2 3" key="1">
    <citation type="journal article" date="2013" name="Nat. Commun.">
        <title>Genome analysis reveals insights into physiology and longevity of the Brandt's bat Myotis brandtii.</title>
        <authorList>
            <person name="Seim I."/>
            <person name="Fang X."/>
            <person name="Xiong Z."/>
            <person name="Lobanov A.V."/>
            <person name="Huang Z."/>
            <person name="Ma S."/>
            <person name="Feng Y."/>
            <person name="Turanov A.A."/>
            <person name="Zhu Y."/>
            <person name="Lenz T.L."/>
            <person name="Gerashchenko M.V."/>
            <person name="Fan D."/>
            <person name="Hee Yim S."/>
            <person name="Yao X."/>
            <person name="Jordan D."/>
            <person name="Xiong Y."/>
            <person name="Ma Y."/>
            <person name="Lyapunov A.N."/>
            <person name="Chen G."/>
            <person name="Kulakova O.I."/>
            <person name="Sun Y."/>
            <person name="Lee S.G."/>
            <person name="Bronson R.T."/>
            <person name="Moskalev A.A."/>
            <person name="Sunyaev S.R."/>
            <person name="Zhang G."/>
            <person name="Krogh A."/>
            <person name="Wang J."/>
            <person name="Gladyshev V.N."/>
        </authorList>
    </citation>
    <scope>NUCLEOTIDE SEQUENCE [LARGE SCALE GENOMIC DNA]</scope>
</reference>
<feature type="region of interest" description="Disordered" evidence="1">
    <location>
        <begin position="1"/>
        <end position="68"/>
    </location>
</feature>
<sequence>MKSHHCLGKAFTPPRLPESPTESPISGHRGLPASGEDEDRQLFISIRPEMVPQAQKTPEEPNHLGSQA</sequence>
<dbReference type="EMBL" id="KE163354">
    <property type="protein sequence ID" value="EPQ11662.1"/>
    <property type="molecule type" value="Genomic_DNA"/>
</dbReference>
<evidence type="ECO:0000313" key="3">
    <source>
        <dbReference type="Proteomes" id="UP000052978"/>
    </source>
</evidence>
<name>S7PSZ1_MYOBR</name>
<evidence type="ECO:0000313" key="2">
    <source>
        <dbReference type="EMBL" id="EPQ11662.1"/>
    </source>
</evidence>